<feature type="region of interest" description="Disordered" evidence="1">
    <location>
        <begin position="22"/>
        <end position="55"/>
    </location>
</feature>
<accession>A0A840YH10</accession>
<evidence type="ECO:0000313" key="4">
    <source>
        <dbReference type="Proteomes" id="UP000527143"/>
    </source>
</evidence>
<dbReference type="Pfam" id="PF13191">
    <property type="entry name" value="AAA_16"/>
    <property type="match status" value="1"/>
</dbReference>
<sequence length="436" mass="47315">MSILVKAASWLTSLFRESKPRVINLPYNPPRDEEDARTERRPLAPDEESSIPASKLSVNNGVDRRTVLQAFDASRPISGRSQLFGRQREIEALLLAVFDYHQHAVVYGARGSGKTSVARVFGDFADQCGAVVLYFPCQPEANFAQLMGALIDGLPPTAIAPQERPIFNSRLQNLPAHFGPSSFVDLVAQAVARPVVLILDEFDRITDDKTKTDIAVAMKLLSDTHAAIRIMLVGIASSVSDILDAHPSLRRHIAVTRIGRIEPTSVKALIANGEAVTGLPFSEEARSIVERVSMGSPYHVRLLCRQAALKAYNRRASEVSSTDVRAGLAEVVELWAATNPADANRFLSVALDPFLQPELEKIAREAAMKDQFAADSSSSNALAMLRDSVVPSAHAEGYWAFADSLAPQFLVAATVLAESDAAQIRHQEGSLDVAAQ</sequence>
<gene>
    <name evidence="3" type="ORF">FHT02_003421</name>
</gene>
<keyword evidence="4" id="KW-1185">Reference proteome</keyword>
<proteinExistence type="predicted"/>
<dbReference type="SMART" id="SM00382">
    <property type="entry name" value="AAA"/>
    <property type="match status" value="1"/>
</dbReference>
<name>A0A840YH10_9SPHN</name>
<dbReference type="RefSeq" id="WP_184090221.1">
    <property type="nucleotide sequence ID" value="NZ_JACIJF010000013.1"/>
</dbReference>
<dbReference type="CDD" id="cd00009">
    <property type="entry name" value="AAA"/>
    <property type="match status" value="1"/>
</dbReference>
<dbReference type="EMBL" id="JACIJF010000013">
    <property type="protein sequence ID" value="MBB5712164.1"/>
    <property type="molecule type" value="Genomic_DNA"/>
</dbReference>
<dbReference type="AlphaFoldDB" id="A0A840YH10"/>
<comment type="caution">
    <text evidence="3">The sequence shown here is derived from an EMBL/GenBank/DDBJ whole genome shotgun (WGS) entry which is preliminary data.</text>
</comment>
<dbReference type="Gene3D" id="3.40.50.300">
    <property type="entry name" value="P-loop containing nucleotide triphosphate hydrolases"/>
    <property type="match status" value="1"/>
</dbReference>
<dbReference type="PANTHER" id="PTHR34301">
    <property type="entry name" value="DNA-BINDING PROTEIN-RELATED"/>
    <property type="match status" value="1"/>
</dbReference>
<evidence type="ECO:0000259" key="2">
    <source>
        <dbReference type="SMART" id="SM00382"/>
    </source>
</evidence>
<dbReference type="InterPro" id="IPR003593">
    <property type="entry name" value="AAA+_ATPase"/>
</dbReference>
<reference evidence="3 4" key="1">
    <citation type="submission" date="2020-08" db="EMBL/GenBank/DDBJ databases">
        <title>Genomic Encyclopedia of Type Strains, Phase IV (KMG-IV): sequencing the most valuable type-strain genomes for metagenomic binning, comparative biology and taxonomic classification.</title>
        <authorList>
            <person name="Goeker M."/>
        </authorList>
    </citation>
    <scope>NUCLEOTIDE SEQUENCE [LARGE SCALE GENOMIC DNA]</scope>
    <source>
        <strain evidence="3 4">DSM 26736</strain>
    </source>
</reference>
<protein>
    <recommendedName>
        <fullName evidence="2">AAA+ ATPase domain-containing protein</fullName>
    </recommendedName>
</protein>
<evidence type="ECO:0000256" key="1">
    <source>
        <dbReference type="SAM" id="MobiDB-lite"/>
    </source>
</evidence>
<dbReference type="PANTHER" id="PTHR34301:SF8">
    <property type="entry name" value="ATPASE DOMAIN-CONTAINING PROTEIN"/>
    <property type="match status" value="1"/>
</dbReference>
<dbReference type="SUPFAM" id="SSF52540">
    <property type="entry name" value="P-loop containing nucleoside triphosphate hydrolases"/>
    <property type="match status" value="1"/>
</dbReference>
<organism evidence="3 4">
    <name type="scientific">Sphingomonas xinjiangensis</name>
    <dbReference type="NCBI Taxonomy" id="643568"/>
    <lineage>
        <taxon>Bacteria</taxon>
        <taxon>Pseudomonadati</taxon>
        <taxon>Pseudomonadota</taxon>
        <taxon>Alphaproteobacteria</taxon>
        <taxon>Sphingomonadales</taxon>
        <taxon>Sphingomonadaceae</taxon>
        <taxon>Sphingomonas</taxon>
    </lineage>
</organism>
<dbReference type="InterPro" id="IPR027417">
    <property type="entry name" value="P-loop_NTPase"/>
</dbReference>
<evidence type="ECO:0000313" key="3">
    <source>
        <dbReference type="EMBL" id="MBB5712164.1"/>
    </source>
</evidence>
<feature type="domain" description="AAA+ ATPase" evidence="2">
    <location>
        <begin position="100"/>
        <end position="259"/>
    </location>
</feature>
<dbReference type="InterPro" id="IPR041664">
    <property type="entry name" value="AAA_16"/>
</dbReference>
<dbReference type="Proteomes" id="UP000527143">
    <property type="component" value="Unassembled WGS sequence"/>
</dbReference>